<name>A0A840BKG8_9RHOO</name>
<gene>
    <name evidence="2" type="ORF">GGR36_002816</name>
</gene>
<evidence type="ECO:0008006" key="4">
    <source>
        <dbReference type="Google" id="ProtNLM"/>
    </source>
</evidence>
<feature type="transmembrane region" description="Helical" evidence="1">
    <location>
        <begin position="20"/>
        <end position="39"/>
    </location>
</feature>
<proteinExistence type="predicted"/>
<dbReference type="RefSeq" id="WP_207064439.1">
    <property type="nucleotide sequence ID" value="NZ_BAABLE010000005.1"/>
</dbReference>
<evidence type="ECO:0000313" key="2">
    <source>
        <dbReference type="EMBL" id="MBB4013470.1"/>
    </source>
</evidence>
<organism evidence="2 3">
    <name type="scientific">Niveibacterium umoris</name>
    <dbReference type="NCBI Taxonomy" id="1193620"/>
    <lineage>
        <taxon>Bacteria</taxon>
        <taxon>Pseudomonadati</taxon>
        <taxon>Pseudomonadota</taxon>
        <taxon>Betaproteobacteria</taxon>
        <taxon>Rhodocyclales</taxon>
        <taxon>Rhodocyclaceae</taxon>
        <taxon>Niveibacterium</taxon>
    </lineage>
</organism>
<sequence>MKKGRNVGTAMDGRQGGKRVMAALLIGGLMVVAALATRASDRDGEQGTPADTQVRRIAAVDALQGHVQLATEQLVQLLVTPEREQRVPIYARIDEENAQADKALADLAALSASPQERAHLSALQDLRARYGELYTASVEEIELNGAKGALAQFWSETRGALMALTQATAHAVDDERARLKALRAGEAVVEREAWMRAGLAALAVLLAAGLGRLLSHHRGAARLQPSVP</sequence>
<keyword evidence="1" id="KW-1133">Transmembrane helix</keyword>
<evidence type="ECO:0000256" key="1">
    <source>
        <dbReference type="SAM" id="Phobius"/>
    </source>
</evidence>
<keyword evidence="1" id="KW-0472">Membrane</keyword>
<reference evidence="2 3" key="1">
    <citation type="submission" date="2020-08" db="EMBL/GenBank/DDBJ databases">
        <title>Genomic Encyclopedia of Type Strains, Phase IV (KMG-IV): sequencing the most valuable type-strain genomes for metagenomic binning, comparative biology and taxonomic classification.</title>
        <authorList>
            <person name="Goeker M."/>
        </authorList>
    </citation>
    <scope>NUCLEOTIDE SEQUENCE [LARGE SCALE GENOMIC DNA]</scope>
    <source>
        <strain evidence="2 3">DSM 106739</strain>
    </source>
</reference>
<keyword evidence="3" id="KW-1185">Reference proteome</keyword>
<dbReference type="Proteomes" id="UP000561045">
    <property type="component" value="Unassembled WGS sequence"/>
</dbReference>
<dbReference type="EMBL" id="JACIET010000002">
    <property type="protein sequence ID" value="MBB4013470.1"/>
    <property type="molecule type" value="Genomic_DNA"/>
</dbReference>
<protein>
    <recommendedName>
        <fullName evidence="4">Chemotaxis methyl-accepting receptor HlyB-like 4HB MCP domain-containing protein</fullName>
    </recommendedName>
</protein>
<dbReference type="AlphaFoldDB" id="A0A840BKG8"/>
<keyword evidence="1" id="KW-0812">Transmembrane</keyword>
<accession>A0A840BKG8</accession>
<comment type="caution">
    <text evidence="2">The sequence shown here is derived from an EMBL/GenBank/DDBJ whole genome shotgun (WGS) entry which is preliminary data.</text>
</comment>
<evidence type="ECO:0000313" key="3">
    <source>
        <dbReference type="Proteomes" id="UP000561045"/>
    </source>
</evidence>